<protein>
    <recommendedName>
        <fullName evidence="8">Fatty acid hydroxylase domain-containing protein</fullName>
    </recommendedName>
</protein>
<dbReference type="Proteomes" id="UP000327013">
    <property type="component" value="Unassembled WGS sequence"/>
</dbReference>
<accession>A0A5N6KN58</accession>
<name>A0A5N6KN58_9ROSI</name>
<feature type="transmembrane region" description="Helical" evidence="7">
    <location>
        <begin position="125"/>
        <end position="143"/>
    </location>
</feature>
<evidence type="ECO:0000313" key="9">
    <source>
        <dbReference type="EMBL" id="KAB8336718.1"/>
    </source>
</evidence>
<comment type="subcellular location">
    <subcellularLocation>
        <location evidence="1">Membrane</location>
    </subcellularLocation>
</comment>
<keyword evidence="10" id="KW-1185">Reference proteome</keyword>
<feature type="region of interest" description="Disordered" evidence="6">
    <location>
        <begin position="1"/>
        <end position="20"/>
    </location>
</feature>
<evidence type="ECO:0000256" key="6">
    <source>
        <dbReference type="SAM" id="MobiDB-lite"/>
    </source>
</evidence>
<dbReference type="InterPro" id="IPR050307">
    <property type="entry name" value="Sterol_Desaturase_Related"/>
</dbReference>
<organism evidence="9 10">
    <name type="scientific">Carpinus fangiana</name>
    <dbReference type="NCBI Taxonomy" id="176857"/>
    <lineage>
        <taxon>Eukaryota</taxon>
        <taxon>Viridiplantae</taxon>
        <taxon>Streptophyta</taxon>
        <taxon>Embryophyta</taxon>
        <taxon>Tracheophyta</taxon>
        <taxon>Spermatophyta</taxon>
        <taxon>Magnoliopsida</taxon>
        <taxon>eudicotyledons</taxon>
        <taxon>Gunneridae</taxon>
        <taxon>Pentapetalae</taxon>
        <taxon>rosids</taxon>
        <taxon>fabids</taxon>
        <taxon>Fagales</taxon>
        <taxon>Betulaceae</taxon>
        <taxon>Carpinus</taxon>
    </lineage>
</organism>
<sequence length="701" mass="79545">MVDSTADTTDISGSSTAGMTSVGATGARALSTATAIATSRNPKDSMKSTWRLGNRENWNYWQRTIDDRVIYYADLDKKIPVHQKSEKVPHVPQWQCHVWVLYHAAIPMGLHQAFVSLTGWDLHPVAVWGLYTAAIAVFGIHHFRVMRRMGHLYGFLDGDKHGRDEIPDRSARKAMLSVIMTITARMAMTILLTYDRSVPPMQMDWLALPAEVFLYGIVLDFWFYWYHRAMHESETLWKYHRTHHLTKHPTPLLTLFADEEQEVFDIIGVPLFTFFSMKLMGLPMGYYEWWICHTYVIWTELIGHSGLRLHLGTITSNWFLKYFDCELLIEDHDLHHRIGYKKSHNYGKQTRLWDRIFGTLGDRIEDVGNNVDYENPAYWPLDFKGRARHRQKRHQAIPDWGRATRERENHRPAEGVSAISIVIKPWSIERLSDIRLPWSDQCCLPCPIPGRPVVKLDTACQRAQASLLRRILVLERPLAHEEVAHGNDAHSRGHGSHGPALGRRDLPAEAPVCTVADDAGERSREDAVADEDGVVAVVLHLFEQRFCFAFCLSGGLLRGHLGVVSLAVQALSLRVCLDGLRLEAAVNGVDVGRVYVDEGVVVGNGLVLDFRHDGRPARGMVQYWDRRGASGGGDDKRAIDKGRYMGARGDIEQCAVRWVQRAEAAQHMIDLVAGLPWHATKLRRHGARRLLVTAPATRTDW</sequence>
<evidence type="ECO:0000256" key="7">
    <source>
        <dbReference type="SAM" id="Phobius"/>
    </source>
</evidence>
<evidence type="ECO:0000256" key="4">
    <source>
        <dbReference type="ARBA" id="ARBA00022989"/>
    </source>
</evidence>
<keyword evidence="4 7" id="KW-1133">Transmembrane helix</keyword>
<dbReference type="GO" id="GO:0005506">
    <property type="term" value="F:iron ion binding"/>
    <property type="evidence" value="ECO:0007669"/>
    <property type="project" value="InterPro"/>
</dbReference>
<proteinExistence type="inferred from homology"/>
<dbReference type="PANTHER" id="PTHR11863">
    <property type="entry name" value="STEROL DESATURASE"/>
    <property type="match status" value="1"/>
</dbReference>
<feature type="transmembrane region" description="Helical" evidence="7">
    <location>
        <begin position="206"/>
        <end position="226"/>
    </location>
</feature>
<gene>
    <name evidence="9" type="ORF">FH972_021027</name>
</gene>
<dbReference type="GO" id="GO:0016020">
    <property type="term" value="C:membrane"/>
    <property type="evidence" value="ECO:0007669"/>
    <property type="project" value="UniProtKB-SubCell"/>
</dbReference>
<comment type="similarity">
    <text evidence="2">Belongs to the sterol desaturase family.</text>
</comment>
<dbReference type="InterPro" id="IPR006694">
    <property type="entry name" value="Fatty_acid_hydroxylase"/>
</dbReference>
<evidence type="ECO:0000256" key="2">
    <source>
        <dbReference type="ARBA" id="ARBA00009324"/>
    </source>
</evidence>
<evidence type="ECO:0000313" key="10">
    <source>
        <dbReference type="Proteomes" id="UP000327013"/>
    </source>
</evidence>
<comment type="caution">
    <text evidence="9">The sequence shown here is derived from an EMBL/GenBank/DDBJ whole genome shotgun (WGS) entry which is preliminary data.</text>
</comment>
<feature type="domain" description="Fatty acid hydroxylase" evidence="8">
    <location>
        <begin position="213"/>
        <end position="359"/>
    </location>
</feature>
<keyword evidence="5 7" id="KW-0472">Membrane</keyword>
<dbReference type="EMBL" id="VIBQ01000009">
    <property type="protein sequence ID" value="KAB8336718.1"/>
    <property type="molecule type" value="Genomic_DNA"/>
</dbReference>
<dbReference type="GO" id="GO:0008610">
    <property type="term" value="P:lipid biosynthetic process"/>
    <property type="evidence" value="ECO:0007669"/>
    <property type="project" value="InterPro"/>
</dbReference>
<evidence type="ECO:0000259" key="8">
    <source>
        <dbReference type="Pfam" id="PF04116"/>
    </source>
</evidence>
<evidence type="ECO:0000256" key="3">
    <source>
        <dbReference type="ARBA" id="ARBA00022692"/>
    </source>
</evidence>
<dbReference type="AlphaFoldDB" id="A0A5N6KN58"/>
<keyword evidence="3 7" id="KW-0812">Transmembrane</keyword>
<dbReference type="Pfam" id="PF04116">
    <property type="entry name" value="FA_hydroxylase"/>
    <property type="match status" value="1"/>
</dbReference>
<dbReference type="GO" id="GO:0016491">
    <property type="term" value="F:oxidoreductase activity"/>
    <property type="evidence" value="ECO:0007669"/>
    <property type="project" value="InterPro"/>
</dbReference>
<evidence type="ECO:0000256" key="1">
    <source>
        <dbReference type="ARBA" id="ARBA00004370"/>
    </source>
</evidence>
<evidence type="ECO:0000256" key="5">
    <source>
        <dbReference type="ARBA" id="ARBA00023136"/>
    </source>
</evidence>
<dbReference type="OrthoDB" id="6354873at2759"/>
<reference evidence="9 10" key="1">
    <citation type="submission" date="2019-06" db="EMBL/GenBank/DDBJ databases">
        <title>A chromosomal-level reference genome of Carpinus fangiana (Coryloideae, Betulaceae).</title>
        <authorList>
            <person name="Yang X."/>
            <person name="Wang Z."/>
            <person name="Zhang L."/>
            <person name="Hao G."/>
            <person name="Liu J."/>
            <person name="Yang Y."/>
        </authorList>
    </citation>
    <scope>NUCLEOTIDE SEQUENCE [LARGE SCALE GENOMIC DNA]</scope>
    <source>
        <strain evidence="9">Cfa_2016G</strain>
        <tissue evidence="9">Leaf</tissue>
    </source>
</reference>